<dbReference type="PANTHER" id="PTHR43765">
    <property type="entry name" value="2-DEHYDROPANTOATE 2-REDUCTASE-RELATED"/>
    <property type="match status" value="1"/>
</dbReference>
<evidence type="ECO:0000259" key="12">
    <source>
        <dbReference type="Pfam" id="PF02558"/>
    </source>
</evidence>
<dbReference type="GO" id="GO:0008677">
    <property type="term" value="F:2-dehydropantoate 2-reductase activity"/>
    <property type="evidence" value="ECO:0007669"/>
    <property type="project" value="UniProtKB-EC"/>
</dbReference>
<comment type="catalytic activity">
    <reaction evidence="10 11">
        <text>(R)-pantoate + NADP(+) = 2-dehydropantoate + NADPH + H(+)</text>
        <dbReference type="Rhea" id="RHEA:16233"/>
        <dbReference type="ChEBI" id="CHEBI:11561"/>
        <dbReference type="ChEBI" id="CHEBI:15378"/>
        <dbReference type="ChEBI" id="CHEBI:15980"/>
        <dbReference type="ChEBI" id="CHEBI:57783"/>
        <dbReference type="ChEBI" id="CHEBI:58349"/>
        <dbReference type="EC" id="1.1.1.169"/>
    </reaction>
</comment>
<evidence type="ECO:0000256" key="9">
    <source>
        <dbReference type="ARBA" id="ARBA00032024"/>
    </source>
</evidence>
<dbReference type="EC" id="1.1.1.169" evidence="4 11"/>
<dbReference type="PANTHER" id="PTHR43765:SF2">
    <property type="entry name" value="2-DEHYDROPANTOATE 2-REDUCTASE"/>
    <property type="match status" value="1"/>
</dbReference>
<dbReference type="InterPro" id="IPR013752">
    <property type="entry name" value="KPA_reductase"/>
</dbReference>
<dbReference type="NCBIfam" id="NF005093">
    <property type="entry name" value="PRK06522.2-4"/>
    <property type="match status" value="1"/>
</dbReference>
<dbReference type="Proteomes" id="UP000391919">
    <property type="component" value="Unassembled WGS sequence"/>
</dbReference>
<dbReference type="GO" id="GO:0050661">
    <property type="term" value="F:NADP binding"/>
    <property type="evidence" value="ECO:0007669"/>
    <property type="project" value="TreeGrafter"/>
</dbReference>
<reference evidence="14 15" key="1">
    <citation type="submission" date="2019-09" db="EMBL/GenBank/DDBJ databases">
        <title>Draft genome sequence of Bacillus sp. JC-7.</title>
        <authorList>
            <person name="Tanaka N."/>
            <person name="Shiwa Y."/>
            <person name="Fujita N."/>
            <person name="Tanasupawat S."/>
        </authorList>
    </citation>
    <scope>NUCLEOTIDE SEQUENCE [LARGE SCALE GENOMIC DNA]</scope>
    <source>
        <strain evidence="14 15">JC-7</strain>
    </source>
</reference>
<evidence type="ECO:0000256" key="11">
    <source>
        <dbReference type="RuleBase" id="RU362068"/>
    </source>
</evidence>
<dbReference type="InterPro" id="IPR013332">
    <property type="entry name" value="KPR_N"/>
</dbReference>
<evidence type="ECO:0000256" key="2">
    <source>
        <dbReference type="ARBA" id="ARBA00004994"/>
    </source>
</evidence>
<proteinExistence type="inferred from homology"/>
<dbReference type="SUPFAM" id="SSF48179">
    <property type="entry name" value="6-phosphogluconate dehydrogenase C-terminal domain-like"/>
    <property type="match status" value="1"/>
</dbReference>
<dbReference type="InterPro" id="IPR036291">
    <property type="entry name" value="NAD(P)-bd_dom_sf"/>
</dbReference>
<keyword evidence="6 11" id="KW-0566">Pantothenate biosynthesis</keyword>
<dbReference type="Pfam" id="PF08546">
    <property type="entry name" value="ApbA_C"/>
    <property type="match status" value="1"/>
</dbReference>
<dbReference type="SUPFAM" id="SSF51735">
    <property type="entry name" value="NAD(P)-binding Rossmann-fold domains"/>
    <property type="match status" value="1"/>
</dbReference>
<dbReference type="GO" id="GO:0005737">
    <property type="term" value="C:cytoplasm"/>
    <property type="evidence" value="ECO:0007669"/>
    <property type="project" value="TreeGrafter"/>
</dbReference>
<dbReference type="EMBL" id="BKZQ01000033">
    <property type="protein sequence ID" value="GER71017.1"/>
    <property type="molecule type" value="Genomic_DNA"/>
</dbReference>
<evidence type="ECO:0000256" key="7">
    <source>
        <dbReference type="ARBA" id="ARBA00022857"/>
    </source>
</evidence>
<evidence type="ECO:0000313" key="15">
    <source>
        <dbReference type="Proteomes" id="UP000391919"/>
    </source>
</evidence>
<gene>
    <name evidence="14" type="ORF">BpJC7_23200</name>
</gene>
<keyword evidence="8 11" id="KW-0560">Oxidoreductase</keyword>
<dbReference type="InterPro" id="IPR003710">
    <property type="entry name" value="ApbA"/>
</dbReference>
<dbReference type="InterPro" id="IPR050838">
    <property type="entry name" value="Ketopantoate_reductase"/>
</dbReference>
<dbReference type="InterPro" id="IPR008927">
    <property type="entry name" value="6-PGluconate_DH-like_C_sf"/>
</dbReference>
<feature type="domain" description="Ketopantoate reductase C-terminal" evidence="13">
    <location>
        <begin position="177"/>
        <end position="292"/>
    </location>
</feature>
<name>A0A5J4JKX5_9BACI</name>
<keyword evidence="7 11" id="KW-0521">NADP</keyword>
<feature type="domain" description="Ketopantoate reductase N-terminal" evidence="12">
    <location>
        <begin position="3"/>
        <end position="147"/>
    </location>
</feature>
<organism evidence="14 15">
    <name type="scientific">Weizmannia acidilactici</name>
    <dbReference type="NCBI Taxonomy" id="2607726"/>
    <lineage>
        <taxon>Bacteria</taxon>
        <taxon>Bacillati</taxon>
        <taxon>Bacillota</taxon>
        <taxon>Bacilli</taxon>
        <taxon>Bacillales</taxon>
        <taxon>Bacillaceae</taxon>
        <taxon>Heyndrickxia</taxon>
    </lineage>
</organism>
<evidence type="ECO:0000256" key="6">
    <source>
        <dbReference type="ARBA" id="ARBA00022655"/>
    </source>
</evidence>
<comment type="function">
    <text evidence="1 11">Catalyzes the NADPH-dependent reduction of ketopantoate into pantoic acid.</text>
</comment>
<evidence type="ECO:0000256" key="5">
    <source>
        <dbReference type="ARBA" id="ARBA00019465"/>
    </source>
</evidence>
<dbReference type="Gene3D" id="1.10.1040.10">
    <property type="entry name" value="N-(1-d-carboxylethyl)-l-norvaline Dehydrogenase, domain 2"/>
    <property type="match status" value="1"/>
</dbReference>
<comment type="similarity">
    <text evidence="3 11">Belongs to the ketopantoate reductase family.</text>
</comment>
<evidence type="ECO:0000313" key="14">
    <source>
        <dbReference type="EMBL" id="GER71017.1"/>
    </source>
</evidence>
<dbReference type="InterPro" id="IPR013328">
    <property type="entry name" value="6PGD_dom2"/>
</dbReference>
<dbReference type="NCBIfam" id="TIGR00745">
    <property type="entry name" value="apbA_panE"/>
    <property type="match status" value="1"/>
</dbReference>
<comment type="caution">
    <text evidence="14">The sequence shown here is derived from an EMBL/GenBank/DDBJ whole genome shotgun (WGS) entry which is preliminary data.</text>
</comment>
<dbReference type="RefSeq" id="WP_151681374.1">
    <property type="nucleotide sequence ID" value="NZ_BKZQ01000033.1"/>
</dbReference>
<dbReference type="Pfam" id="PF02558">
    <property type="entry name" value="ApbA"/>
    <property type="match status" value="1"/>
</dbReference>
<evidence type="ECO:0000256" key="4">
    <source>
        <dbReference type="ARBA" id="ARBA00013014"/>
    </source>
</evidence>
<evidence type="ECO:0000256" key="3">
    <source>
        <dbReference type="ARBA" id="ARBA00007870"/>
    </source>
</evidence>
<evidence type="ECO:0000256" key="1">
    <source>
        <dbReference type="ARBA" id="ARBA00002919"/>
    </source>
</evidence>
<dbReference type="AlphaFoldDB" id="A0A5J4JKX5"/>
<sequence>MKIGIIGAGAVGLLYGGWLGKFHEVTMFPRTKEQARLLNEKGITVKGGMSPFTVSVKAQETPVSPGTQELVIVTVKQYDLSGAAAILKKMDTAIPVLFLQNGMGHLPLLEELPQERILVGTVEHGAARIDAVTVAQNGRGKTNLAFFRGNWEGIAALLETAPDVFPFRLLPDYEIMLLRKCFANAMINPLTAVLKVKNGLLLTNPHYANVFRAVFEELIALFPKLSRQEMWEEVTGICRNTKENESSMLKDVKKGARTEIDAILGFMLETAARKEKEIPVSAALYEMVKGMERRN</sequence>
<comment type="pathway">
    <text evidence="2 11">Cofactor biosynthesis; (R)-pantothenate biosynthesis; (R)-pantoate from 3-methyl-2-oxobutanoate: step 2/2.</text>
</comment>
<dbReference type="GO" id="GO:0015940">
    <property type="term" value="P:pantothenate biosynthetic process"/>
    <property type="evidence" value="ECO:0007669"/>
    <property type="project" value="UniProtKB-UniPathway"/>
</dbReference>
<dbReference type="UniPathway" id="UPA00028">
    <property type="reaction ID" value="UER00004"/>
</dbReference>
<dbReference type="Gene3D" id="3.40.50.720">
    <property type="entry name" value="NAD(P)-binding Rossmann-like Domain"/>
    <property type="match status" value="1"/>
</dbReference>
<evidence type="ECO:0000256" key="10">
    <source>
        <dbReference type="ARBA" id="ARBA00048793"/>
    </source>
</evidence>
<accession>A0A5J4JKX5</accession>
<evidence type="ECO:0000259" key="13">
    <source>
        <dbReference type="Pfam" id="PF08546"/>
    </source>
</evidence>
<protein>
    <recommendedName>
        <fullName evidence="5 11">2-dehydropantoate 2-reductase</fullName>
        <ecNumber evidence="4 11">1.1.1.169</ecNumber>
    </recommendedName>
    <alternativeName>
        <fullName evidence="9 11">Ketopantoate reductase</fullName>
    </alternativeName>
</protein>
<keyword evidence="15" id="KW-1185">Reference proteome</keyword>
<evidence type="ECO:0000256" key="8">
    <source>
        <dbReference type="ARBA" id="ARBA00023002"/>
    </source>
</evidence>